<evidence type="ECO:0000313" key="2">
    <source>
        <dbReference type="Proteomes" id="UP000032233"/>
    </source>
</evidence>
<organism evidence="1 2">
    <name type="scientific">Dethiosulfatarculus sandiegensis</name>
    <dbReference type="NCBI Taxonomy" id="1429043"/>
    <lineage>
        <taxon>Bacteria</taxon>
        <taxon>Pseudomonadati</taxon>
        <taxon>Thermodesulfobacteriota</taxon>
        <taxon>Desulfarculia</taxon>
        <taxon>Desulfarculales</taxon>
        <taxon>Desulfarculaceae</taxon>
        <taxon>Dethiosulfatarculus</taxon>
    </lineage>
</organism>
<evidence type="ECO:0008006" key="3">
    <source>
        <dbReference type="Google" id="ProtNLM"/>
    </source>
</evidence>
<dbReference type="AlphaFoldDB" id="A0A0D2G8L9"/>
<comment type="caution">
    <text evidence="1">The sequence shown here is derived from an EMBL/GenBank/DDBJ whole genome shotgun (WGS) entry which is preliminary data.</text>
</comment>
<proteinExistence type="predicted"/>
<reference evidence="1 2" key="1">
    <citation type="submission" date="2013-11" db="EMBL/GenBank/DDBJ databases">
        <title>Metagenomic analysis of a methanogenic consortium involved in long chain n-alkane degradation.</title>
        <authorList>
            <person name="Davidova I.A."/>
            <person name="Callaghan A.V."/>
            <person name="Wawrik B."/>
            <person name="Pruitt S."/>
            <person name="Marks C."/>
            <person name="Duncan K.E."/>
            <person name="Suflita J.M."/>
        </authorList>
    </citation>
    <scope>NUCLEOTIDE SEQUENCE [LARGE SCALE GENOMIC DNA]</scope>
    <source>
        <strain evidence="1 2">SPR</strain>
    </source>
</reference>
<evidence type="ECO:0000313" key="1">
    <source>
        <dbReference type="EMBL" id="KIX11277.1"/>
    </source>
</evidence>
<dbReference type="InParanoid" id="A0A0D2G8L9"/>
<dbReference type="Pfam" id="PF08238">
    <property type="entry name" value="Sel1"/>
    <property type="match status" value="1"/>
</dbReference>
<gene>
    <name evidence="1" type="ORF">X474_26225</name>
</gene>
<protein>
    <recommendedName>
        <fullName evidence="3">Beta-lactamase</fullName>
    </recommendedName>
</protein>
<dbReference type="InterPro" id="IPR011990">
    <property type="entry name" value="TPR-like_helical_dom_sf"/>
</dbReference>
<dbReference type="InterPro" id="IPR006597">
    <property type="entry name" value="Sel1-like"/>
</dbReference>
<name>A0A0D2G8L9_9BACT</name>
<dbReference type="EMBL" id="AZAC01000067">
    <property type="protein sequence ID" value="KIX11277.1"/>
    <property type="molecule type" value="Genomic_DNA"/>
</dbReference>
<accession>A0A0D2G8L9</accession>
<sequence>MGLWYLKGLGAQKDFEKAKYWLEKAADNGSKVALKYPKMLP</sequence>
<keyword evidence="2" id="KW-1185">Reference proteome</keyword>
<dbReference type="Gene3D" id="1.25.40.10">
    <property type="entry name" value="Tetratricopeptide repeat domain"/>
    <property type="match status" value="1"/>
</dbReference>
<dbReference type="SUPFAM" id="SSF81901">
    <property type="entry name" value="HCP-like"/>
    <property type="match status" value="1"/>
</dbReference>
<dbReference type="Proteomes" id="UP000032233">
    <property type="component" value="Unassembled WGS sequence"/>
</dbReference>
<dbReference type="STRING" id="1429043.X474_26225"/>